<evidence type="ECO:0000313" key="3">
    <source>
        <dbReference type="Proteomes" id="UP000324222"/>
    </source>
</evidence>
<dbReference type="Proteomes" id="UP000324222">
    <property type="component" value="Unassembled WGS sequence"/>
</dbReference>
<protein>
    <submittedName>
        <fullName evidence="2">Uncharacterized protein</fullName>
    </submittedName>
</protein>
<organism evidence="2 3">
    <name type="scientific">Portunus trituberculatus</name>
    <name type="common">Swimming crab</name>
    <name type="synonym">Neptunus trituberculatus</name>
    <dbReference type="NCBI Taxonomy" id="210409"/>
    <lineage>
        <taxon>Eukaryota</taxon>
        <taxon>Metazoa</taxon>
        <taxon>Ecdysozoa</taxon>
        <taxon>Arthropoda</taxon>
        <taxon>Crustacea</taxon>
        <taxon>Multicrustacea</taxon>
        <taxon>Malacostraca</taxon>
        <taxon>Eumalacostraca</taxon>
        <taxon>Eucarida</taxon>
        <taxon>Decapoda</taxon>
        <taxon>Pleocyemata</taxon>
        <taxon>Brachyura</taxon>
        <taxon>Eubrachyura</taxon>
        <taxon>Portunoidea</taxon>
        <taxon>Portunidae</taxon>
        <taxon>Portuninae</taxon>
        <taxon>Portunus</taxon>
    </lineage>
</organism>
<comment type="caution">
    <text evidence="2">The sequence shown here is derived from an EMBL/GenBank/DDBJ whole genome shotgun (WGS) entry which is preliminary data.</text>
</comment>
<dbReference type="EMBL" id="VSRR010007623">
    <property type="protein sequence ID" value="MPC47222.1"/>
    <property type="molecule type" value="Genomic_DNA"/>
</dbReference>
<gene>
    <name evidence="2" type="ORF">E2C01_040963</name>
</gene>
<feature type="compositionally biased region" description="Basic and acidic residues" evidence="1">
    <location>
        <begin position="1"/>
        <end position="14"/>
    </location>
</feature>
<accession>A0A5B7FL56</accession>
<keyword evidence="3" id="KW-1185">Reference proteome</keyword>
<proteinExistence type="predicted"/>
<evidence type="ECO:0000313" key="2">
    <source>
        <dbReference type="EMBL" id="MPC47222.1"/>
    </source>
</evidence>
<reference evidence="2 3" key="1">
    <citation type="submission" date="2019-05" db="EMBL/GenBank/DDBJ databases">
        <title>Another draft genome of Portunus trituberculatus and its Hox gene families provides insights of decapod evolution.</title>
        <authorList>
            <person name="Jeong J.-H."/>
            <person name="Song I."/>
            <person name="Kim S."/>
            <person name="Choi T."/>
            <person name="Kim D."/>
            <person name="Ryu S."/>
            <person name="Kim W."/>
        </authorList>
    </citation>
    <scope>NUCLEOTIDE SEQUENCE [LARGE SCALE GENOMIC DNA]</scope>
    <source>
        <tissue evidence="2">Muscle</tissue>
    </source>
</reference>
<name>A0A5B7FL56_PORTR</name>
<dbReference type="AlphaFoldDB" id="A0A5B7FL56"/>
<evidence type="ECO:0000256" key="1">
    <source>
        <dbReference type="SAM" id="MobiDB-lite"/>
    </source>
</evidence>
<feature type="region of interest" description="Disordered" evidence="1">
    <location>
        <begin position="1"/>
        <end position="23"/>
    </location>
</feature>
<sequence length="85" mass="9428">MPFHTGDDAHDARGAKLRGLRSPQCISNKSVHTGCKTMGQMPPLSRPPILRSRGRRFFLAIASVTHASWDSRLCAFVYLFLTALT</sequence>